<gene>
    <name evidence="2" type="ORF">CHARACLAT_014114</name>
</gene>
<evidence type="ECO:0000313" key="2">
    <source>
        <dbReference type="EMBL" id="MED6267627.1"/>
    </source>
</evidence>
<feature type="compositionally biased region" description="Polar residues" evidence="1">
    <location>
        <begin position="72"/>
        <end position="82"/>
    </location>
</feature>
<keyword evidence="3" id="KW-1185">Reference proteome</keyword>
<evidence type="ECO:0000313" key="3">
    <source>
        <dbReference type="Proteomes" id="UP001352852"/>
    </source>
</evidence>
<feature type="compositionally biased region" description="Pro residues" evidence="1">
    <location>
        <begin position="1"/>
        <end position="10"/>
    </location>
</feature>
<sequence length="82" mass="9009">MACCSPPPSFSSPHRQQKRQPATNTVRRRRISASDISRGAIRKGDLLRQICAVKALGESFAPGRDIGETIPQFEQNRSSQGT</sequence>
<feature type="region of interest" description="Disordered" evidence="1">
    <location>
        <begin position="62"/>
        <end position="82"/>
    </location>
</feature>
<accession>A0ABU7CXH7</accession>
<dbReference type="EMBL" id="JAHUTJ010009242">
    <property type="protein sequence ID" value="MED6267627.1"/>
    <property type="molecule type" value="Genomic_DNA"/>
</dbReference>
<feature type="region of interest" description="Disordered" evidence="1">
    <location>
        <begin position="1"/>
        <end position="36"/>
    </location>
</feature>
<comment type="caution">
    <text evidence="2">The sequence shown here is derived from an EMBL/GenBank/DDBJ whole genome shotgun (WGS) entry which is preliminary data.</text>
</comment>
<name>A0ABU7CXH7_9TELE</name>
<protein>
    <submittedName>
        <fullName evidence="2">Uncharacterized protein</fullName>
    </submittedName>
</protein>
<dbReference type="Proteomes" id="UP001352852">
    <property type="component" value="Unassembled WGS sequence"/>
</dbReference>
<organism evidence="2 3">
    <name type="scientific">Characodon lateralis</name>
    <dbReference type="NCBI Taxonomy" id="208331"/>
    <lineage>
        <taxon>Eukaryota</taxon>
        <taxon>Metazoa</taxon>
        <taxon>Chordata</taxon>
        <taxon>Craniata</taxon>
        <taxon>Vertebrata</taxon>
        <taxon>Euteleostomi</taxon>
        <taxon>Actinopterygii</taxon>
        <taxon>Neopterygii</taxon>
        <taxon>Teleostei</taxon>
        <taxon>Neoteleostei</taxon>
        <taxon>Acanthomorphata</taxon>
        <taxon>Ovalentaria</taxon>
        <taxon>Atherinomorphae</taxon>
        <taxon>Cyprinodontiformes</taxon>
        <taxon>Goodeidae</taxon>
        <taxon>Characodon</taxon>
    </lineage>
</organism>
<reference evidence="2 3" key="1">
    <citation type="submission" date="2021-06" db="EMBL/GenBank/DDBJ databases">
        <authorList>
            <person name="Palmer J.M."/>
        </authorList>
    </citation>
    <scope>NUCLEOTIDE SEQUENCE [LARGE SCALE GENOMIC DNA]</scope>
    <source>
        <strain evidence="2 3">CL_MEX2019</strain>
        <tissue evidence="2">Muscle</tissue>
    </source>
</reference>
<proteinExistence type="predicted"/>
<evidence type="ECO:0000256" key="1">
    <source>
        <dbReference type="SAM" id="MobiDB-lite"/>
    </source>
</evidence>